<feature type="transmembrane region" description="Helical" evidence="1">
    <location>
        <begin position="547"/>
        <end position="569"/>
    </location>
</feature>
<dbReference type="AlphaFoldDB" id="A0A0P6XT66"/>
<feature type="transmembrane region" description="Helical" evidence="1">
    <location>
        <begin position="352"/>
        <end position="375"/>
    </location>
</feature>
<evidence type="ECO:0000313" key="3">
    <source>
        <dbReference type="Proteomes" id="UP000050277"/>
    </source>
</evidence>
<comment type="caution">
    <text evidence="2">The sequence shown here is derived from an EMBL/GenBank/DDBJ whole genome shotgun (WGS) entry which is preliminary data.</text>
</comment>
<feature type="transmembrane region" description="Helical" evidence="1">
    <location>
        <begin position="106"/>
        <end position="126"/>
    </location>
</feature>
<organism evidence="2 3">
    <name type="scientific">Herpetosiphon geysericola</name>
    <dbReference type="NCBI Taxonomy" id="70996"/>
    <lineage>
        <taxon>Bacteria</taxon>
        <taxon>Bacillati</taxon>
        <taxon>Chloroflexota</taxon>
        <taxon>Chloroflexia</taxon>
        <taxon>Herpetosiphonales</taxon>
        <taxon>Herpetosiphonaceae</taxon>
        <taxon>Herpetosiphon</taxon>
    </lineage>
</organism>
<feature type="transmembrane region" description="Helical" evidence="1">
    <location>
        <begin position="157"/>
        <end position="173"/>
    </location>
</feature>
<dbReference type="STRING" id="70996.SE18_26005"/>
<feature type="transmembrane region" description="Helical" evidence="1">
    <location>
        <begin position="641"/>
        <end position="658"/>
    </location>
</feature>
<reference evidence="2 3" key="1">
    <citation type="submission" date="2015-07" db="EMBL/GenBank/DDBJ databases">
        <title>Whole genome sequence of Herpetosiphon geysericola DSM 7119.</title>
        <authorList>
            <person name="Hemp J."/>
            <person name="Ward L.M."/>
            <person name="Pace L.A."/>
            <person name="Fischer W.W."/>
        </authorList>
    </citation>
    <scope>NUCLEOTIDE SEQUENCE [LARGE SCALE GENOMIC DNA]</scope>
    <source>
        <strain evidence="2 3">DSM 7119</strain>
    </source>
</reference>
<keyword evidence="3" id="KW-1185">Reference proteome</keyword>
<feature type="transmembrane region" description="Helical" evidence="1">
    <location>
        <begin position="326"/>
        <end position="346"/>
    </location>
</feature>
<keyword evidence="1" id="KW-0472">Membrane</keyword>
<dbReference type="RefSeq" id="WP_054537386.1">
    <property type="nucleotide sequence ID" value="NZ_LGKP01000043.1"/>
</dbReference>
<feature type="transmembrane region" description="Helical" evidence="1">
    <location>
        <begin position="387"/>
        <end position="406"/>
    </location>
</feature>
<accession>A0A0P6XT66</accession>
<feature type="transmembrane region" description="Helical" evidence="1">
    <location>
        <begin position="27"/>
        <end position="44"/>
    </location>
</feature>
<keyword evidence="1" id="KW-0812">Transmembrane</keyword>
<proteinExistence type="predicted"/>
<sequence length="762" mass="84991">MRVLPSVRIQPRSWFHHHDLRRYGRTMLFDIMVLIACVIPGIILSQQQLHEPWNAFRVARAQLSTDQAHIADYTTNAGAYRPEHLGSDLIHTALIQATDWPLDSLVVVPIGALLLALGYYGVVLFLTSSRRWAAGIALFTSWYYPGIYNQFSTQTYVWVYCLLLGFLIVFYQWLTHPKRVYEILLTAIFLATFLHYHTTPLWMIGLIVIGVGGSKLAQRTTASPYRYSWLLPVSWIAWDLAVDTVLHHGWQHLQTISFTTIRQSFVSKVLGPLLQRTPAGLDPFMVAPVNPPIATGSTLICLLLLTVPVGWWMIGQITFMRKTRQIQALVATPQAIFVWAIGGIALAHTTMYLLYGALSLRVIPVLFPCIVPLVWREQPWARWRGPMLVLLVASAMVGFFHFAPTIQPDMTAQQTGRASGLIATESTVLSDANLYGSLALQRATNHTMINLAWIDASNYRAVAEGHPLPQAIDYIAIAKTTKPLITTQWQYFISWILTNPLIEQHPGTNQIYASSRLSLLQPIDRALPTVVPQVMALEAPSSWIGHAFRLFGTMLALFVIPGLAIVWLAQRKQMFGPNLDIRVILACTIAFSIVHLTGISYLVQLTGIGIEWISGLTLLVPIVGLVLVRLRGQSFTIAPRWWRYGISVLVVIIAWIGFATNNVMAQTTSLPPLETFTTQARAGAITIHLANNTTAPMQATVVIETHDGTTLMTSTQQLLPSTVTPLTWEIPVTADDHAIVIRVMTDQQPPLSLWFAHIPRGN</sequence>
<dbReference type="Proteomes" id="UP000050277">
    <property type="component" value="Unassembled WGS sequence"/>
</dbReference>
<evidence type="ECO:0000256" key="1">
    <source>
        <dbReference type="SAM" id="Phobius"/>
    </source>
</evidence>
<feature type="transmembrane region" description="Helical" evidence="1">
    <location>
        <begin position="293"/>
        <end position="314"/>
    </location>
</feature>
<dbReference type="EMBL" id="LGKP01000043">
    <property type="protein sequence ID" value="KPL79814.1"/>
    <property type="molecule type" value="Genomic_DNA"/>
</dbReference>
<protein>
    <submittedName>
        <fullName evidence="2">Uncharacterized protein</fullName>
    </submittedName>
</protein>
<feature type="transmembrane region" description="Helical" evidence="1">
    <location>
        <begin position="609"/>
        <end position="629"/>
    </location>
</feature>
<feature type="transmembrane region" description="Helical" evidence="1">
    <location>
        <begin position="581"/>
        <end position="603"/>
    </location>
</feature>
<keyword evidence="1" id="KW-1133">Transmembrane helix</keyword>
<name>A0A0P6XT66_9CHLR</name>
<feature type="transmembrane region" description="Helical" evidence="1">
    <location>
        <begin position="229"/>
        <end position="250"/>
    </location>
</feature>
<gene>
    <name evidence="2" type="ORF">SE18_26005</name>
</gene>
<evidence type="ECO:0000313" key="2">
    <source>
        <dbReference type="EMBL" id="KPL79814.1"/>
    </source>
</evidence>